<dbReference type="InterPro" id="IPR008538">
    <property type="entry name" value="Uma2"/>
</dbReference>
<feature type="compositionally biased region" description="Basic and acidic residues" evidence="1">
    <location>
        <begin position="241"/>
        <end position="294"/>
    </location>
</feature>
<reference evidence="3" key="1">
    <citation type="submission" date="2017-10" db="EMBL/GenBank/DDBJ databases">
        <title>Draft genome sequence of the planktic cyanobacteria Tychonema bourrellyi isolated from alpine lentic freshwater.</title>
        <authorList>
            <person name="Tett A."/>
            <person name="Armanini F."/>
            <person name="Asnicar F."/>
            <person name="Boscaini A."/>
            <person name="Pasolli E."/>
            <person name="Zolfo M."/>
            <person name="Donati C."/>
            <person name="Salmaso N."/>
            <person name="Segata N."/>
        </authorList>
    </citation>
    <scope>NUCLEOTIDE SEQUENCE</scope>
    <source>
        <strain evidence="3">FEM_GT703</strain>
    </source>
</reference>
<organism evidence="3 4">
    <name type="scientific">Tychonema bourrellyi FEM_GT703</name>
    <dbReference type="NCBI Taxonomy" id="2040638"/>
    <lineage>
        <taxon>Bacteria</taxon>
        <taxon>Bacillati</taxon>
        <taxon>Cyanobacteriota</taxon>
        <taxon>Cyanophyceae</taxon>
        <taxon>Oscillatoriophycideae</taxon>
        <taxon>Oscillatoriales</taxon>
        <taxon>Microcoleaceae</taxon>
        <taxon>Tychonema</taxon>
    </lineage>
</organism>
<proteinExistence type="predicted"/>
<protein>
    <recommendedName>
        <fullName evidence="2">Putative restriction endonuclease domain-containing protein</fullName>
    </recommendedName>
</protein>
<evidence type="ECO:0000259" key="2">
    <source>
        <dbReference type="Pfam" id="PF05685"/>
    </source>
</evidence>
<sequence length="303" mass="36057">MYIPDSQSSPAKALPTMYDLPSEDPDEHGFDEYHRWQAQLLCASCIPPNHPADRVFSASDLNLYYDSNHPNWYKRPDWYLVVGVSRFYQDRDLRQSYVIWDEAVNPLIAIEFLSPSTEDEDLGLTESEPNKPPTKWEVYERILKIPYYFVFSKYNNQLRVFRLIGNRYREQILTGSRFWIPEIQLSLGLWQGAFLQNERLWLRWYDINGNLVPTPEEFAKKQALLESQRAEFERQQAEIERQQADIERQQADIERQRAESEKQQAESERQRAEFEKQQTESERERANRLADRLRAMGINPEEL</sequence>
<dbReference type="Gene3D" id="3.90.1570.10">
    <property type="entry name" value="tt1808, chain A"/>
    <property type="match status" value="1"/>
</dbReference>
<name>A0A2G4F0F8_9CYAN</name>
<evidence type="ECO:0000256" key="1">
    <source>
        <dbReference type="SAM" id="MobiDB-lite"/>
    </source>
</evidence>
<dbReference type="InterPro" id="IPR012296">
    <property type="entry name" value="Nuclease_put_TT1808"/>
</dbReference>
<feature type="domain" description="Putative restriction endonuclease" evidence="2">
    <location>
        <begin position="34"/>
        <end position="190"/>
    </location>
</feature>
<evidence type="ECO:0000313" key="3">
    <source>
        <dbReference type="EMBL" id="PHX55254.1"/>
    </source>
</evidence>
<dbReference type="RefSeq" id="WP_096828331.1">
    <property type="nucleotide sequence ID" value="NZ_NXIB02000059.1"/>
</dbReference>
<dbReference type="AlphaFoldDB" id="A0A2G4F0F8"/>
<accession>A0A2G4F0F8</accession>
<dbReference type="EMBL" id="NXIB02000059">
    <property type="protein sequence ID" value="PHX55254.1"/>
    <property type="molecule type" value="Genomic_DNA"/>
</dbReference>
<dbReference type="OrthoDB" id="453897at2"/>
<dbReference type="CDD" id="cd06260">
    <property type="entry name" value="DUF820-like"/>
    <property type="match status" value="1"/>
</dbReference>
<comment type="caution">
    <text evidence="3">The sequence shown here is derived from an EMBL/GenBank/DDBJ whole genome shotgun (WGS) entry which is preliminary data.</text>
</comment>
<dbReference type="PANTHER" id="PTHR33352">
    <property type="entry name" value="SLR1095 PROTEIN"/>
    <property type="match status" value="1"/>
</dbReference>
<dbReference type="Pfam" id="PF05685">
    <property type="entry name" value="Uma2"/>
    <property type="match status" value="1"/>
</dbReference>
<dbReference type="Proteomes" id="UP000226442">
    <property type="component" value="Unassembled WGS sequence"/>
</dbReference>
<keyword evidence="4" id="KW-1185">Reference proteome</keyword>
<feature type="region of interest" description="Disordered" evidence="1">
    <location>
        <begin position="241"/>
        <end position="303"/>
    </location>
</feature>
<dbReference type="Gene3D" id="6.10.250.3150">
    <property type="match status" value="1"/>
</dbReference>
<dbReference type="PANTHER" id="PTHR33352:SF3">
    <property type="entry name" value="SLR1612 PROTEIN"/>
    <property type="match status" value="1"/>
</dbReference>
<gene>
    <name evidence="3" type="ORF">CP500_011780</name>
</gene>
<evidence type="ECO:0000313" key="4">
    <source>
        <dbReference type="Proteomes" id="UP000226442"/>
    </source>
</evidence>